<dbReference type="InterPro" id="IPR038969">
    <property type="entry name" value="FEN"/>
</dbReference>
<dbReference type="InterPro" id="IPR020046">
    <property type="entry name" value="5-3_exonucl_a-hlix_arch_N"/>
</dbReference>
<dbReference type="InterPro" id="IPR020045">
    <property type="entry name" value="DNA_polI_H3TH"/>
</dbReference>
<dbReference type="CDD" id="cd09898">
    <property type="entry name" value="H3TH_53EXO"/>
    <property type="match status" value="1"/>
</dbReference>
<evidence type="ECO:0000256" key="2">
    <source>
        <dbReference type="ARBA" id="ARBA00022801"/>
    </source>
</evidence>
<dbReference type="Gene3D" id="3.40.50.1010">
    <property type="entry name" value="5'-nuclease"/>
    <property type="match status" value="1"/>
</dbReference>
<dbReference type="SMART" id="SM00279">
    <property type="entry name" value="HhH2"/>
    <property type="match status" value="1"/>
</dbReference>
<proteinExistence type="predicted"/>
<evidence type="ECO:0000259" key="6">
    <source>
        <dbReference type="SMART" id="SM00475"/>
    </source>
</evidence>
<evidence type="ECO:0000256" key="1">
    <source>
        <dbReference type="ARBA" id="ARBA00022722"/>
    </source>
</evidence>
<dbReference type="GO" id="GO:0033567">
    <property type="term" value="P:DNA replication, Okazaki fragment processing"/>
    <property type="evidence" value="ECO:0007669"/>
    <property type="project" value="InterPro"/>
</dbReference>
<accession>A0A6I6C7U7</accession>
<gene>
    <name evidence="7" type="primary">polA</name>
    <name evidence="7" type="ORF">STABA_v1c01420</name>
</gene>
<dbReference type="InterPro" id="IPR008918">
    <property type="entry name" value="HhH2"/>
</dbReference>
<dbReference type="Pfam" id="PF01367">
    <property type="entry name" value="5_3_exonuc"/>
    <property type="match status" value="1"/>
</dbReference>
<dbReference type="SMART" id="SM00475">
    <property type="entry name" value="53EXOc"/>
    <property type="match status" value="1"/>
</dbReference>
<keyword evidence="8" id="KW-1185">Reference proteome</keyword>
<dbReference type="SUPFAM" id="SSF47807">
    <property type="entry name" value="5' to 3' exonuclease, C-terminal subdomain"/>
    <property type="match status" value="1"/>
</dbReference>
<evidence type="ECO:0000256" key="3">
    <source>
        <dbReference type="ARBA" id="ARBA00023125"/>
    </source>
</evidence>
<dbReference type="RefSeq" id="WP_211360461.1">
    <property type="nucleotide sequence ID" value="NZ_CP046276.1"/>
</dbReference>
<keyword evidence="1" id="KW-0540">Nuclease</keyword>
<keyword evidence="3" id="KW-0238">DNA-binding</keyword>
<keyword evidence="2" id="KW-0378">Hydrolase</keyword>
<evidence type="ECO:0000256" key="4">
    <source>
        <dbReference type="ARBA" id="ARBA00049957"/>
    </source>
</evidence>
<dbReference type="Pfam" id="PF02739">
    <property type="entry name" value="5_3_exonuc_N"/>
    <property type="match status" value="1"/>
</dbReference>
<evidence type="ECO:0000313" key="7">
    <source>
        <dbReference type="EMBL" id="QGS51509.1"/>
    </source>
</evidence>
<organism evidence="7 8">
    <name type="scientific">Spiroplasma tabanidicola</name>
    <dbReference type="NCBI Taxonomy" id="324079"/>
    <lineage>
        <taxon>Bacteria</taxon>
        <taxon>Bacillati</taxon>
        <taxon>Mycoplasmatota</taxon>
        <taxon>Mollicutes</taxon>
        <taxon>Entomoplasmatales</taxon>
        <taxon>Spiroplasmataceae</taxon>
        <taxon>Spiroplasma</taxon>
    </lineage>
</organism>
<dbReference type="InterPro" id="IPR029060">
    <property type="entry name" value="PIN-like_dom_sf"/>
</dbReference>
<feature type="domain" description="5'-3' exonuclease" evidence="6">
    <location>
        <begin position="5"/>
        <end position="273"/>
    </location>
</feature>
<reference evidence="7 8" key="1">
    <citation type="submission" date="2019-11" db="EMBL/GenBank/DDBJ databases">
        <title>Complete genome sequence of Spiroplasma tabanidicola TAUS-1 (DSM 22603).</title>
        <authorList>
            <person name="Huang C.-T."/>
            <person name="Lin Y.-C."/>
            <person name="Kuo C.-H."/>
        </authorList>
    </citation>
    <scope>NUCLEOTIDE SEQUENCE [LARGE SCALE GENOMIC DNA]</scope>
    <source>
        <strain evidence="7 8">TAUS-1</strain>
    </source>
</reference>
<evidence type="ECO:0000256" key="5">
    <source>
        <dbReference type="ARBA" id="ARBA00050026"/>
    </source>
</evidence>
<dbReference type="PANTHER" id="PTHR42646">
    <property type="entry name" value="FLAP ENDONUCLEASE XNI"/>
    <property type="match status" value="1"/>
</dbReference>
<evidence type="ECO:0000313" key="8">
    <source>
        <dbReference type="Proteomes" id="UP000424468"/>
    </source>
</evidence>
<dbReference type="AlphaFoldDB" id="A0A6I6C7U7"/>
<dbReference type="InterPro" id="IPR002421">
    <property type="entry name" value="5-3_exonuclease"/>
</dbReference>
<protein>
    <recommendedName>
        <fullName evidence="5">5'-3' exonuclease</fullName>
    </recommendedName>
</protein>
<dbReference type="PANTHER" id="PTHR42646:SF2">
    <property type="entry name" value="5'-3' EXONUCLEASE FAMILY PROTEIN"/>
    <property type="match status" value="1"/>
</dbReference>
<name>A0A6I6C7U7_9MOLU</name>
<dbReference type="GO" id="GO:0003677">
    <property type="term" value="F:DNA binding"/>
    <property type="evidence" value="ECO:0007669"/>
    <property type="project" value="UniProtKB-KW"/>
</dbReference>
<dbReference type="Proteomes" id="UP000424468">
    <property type="component" value="Chromosome"/>
</dbReference>
<dbReference type="Gene3D" id="1.10.150.20">
    <property type="entry name" value="5' to 3' exonuclease, C-terminal subdomain"/>
    <property type="match status" value="1"/>
</dbReference>
<dbReference type="GO" id="GO:0017108">
    <property type="term" value="F:5'-flap endonuclease activity"/>
    <property type="evidence" value="ECO:0007669"/>
    <property type="project" value="InterPro"/>
</dbReference>
<dbReference type="InterPro" id="IPR036279">
    <property type="entry name" value="5-3_exonuclease_C_sf"/>
</dbReference>
<sequence>MEEKKKIVIIDGYNLLHKGYYGSLKRKKLAINREGVLINAVYVFIAKIQEMIDSKEYHTIIVTFDVGKDCWRKQLYPAYKATRKDTPGELIPQMQKVRDFLTSANIPWYEKDSFEGDDIMGTIARIAVKLGYKVDIISNDKDTYQLISQDVNVISQQSKKCKKEVVTAEEVYEKFGCKPAQIPDMKSLLGDHSDNIKGVKGMHFSTATRLIEKYGCVENIFKNLNDFSREHRVKLEECKEQVLLNKKITRILKDVNLGRVNFKPLNINYIRFMGFLKKEKIWAFTKSIEKRADLQIKERKKRLDLRINNETIIDIKQINKKIKK</sequence>
<dbReference type="EMBL" id="CP046276">
    <property type="protein sequence ID" value="QGS51509.1"/>
    <property type="molecule type" value="Genomic_DNA"/>
</dbReference>
<dbReference type="GO" id="GO:0008409">
    <property type="term" value="F:5'-3' exonuclease activity"/>
    <property type="evidence" value="ECO:0007669"/>
    <property type="project" value="InterPro"/>
</dbReference>
<dbReference type="SUPFAM" id="SSF88723">
    <property type="entry name" value="PIN domain-like"/>
    <property type="match status" value="1"/>
</dbReference>
<dbReference type="KEGG" id="stab:STABA_v1c01420"/>
<dbReference type="CDD" id="cd09859">
    <property type="entry name" value="PIN_53EXO"/>
    <property type="match status" value="1"/>
</dbReference>
<comment type="function">
    <text evidence="4">5'-3' exonuclease acting preferentially on double-stranded DNA.</text>
</comment>